<name>A0A9P7QRV2_9HYPO</name>
<accession>A0A9P7QRV2</accession>
<dbReference type="EMBL" id="SRRH01000039">
    <property type="protein sequence ID" value="KAG6301670.1"/>
    <property type="molecule type" value="Genomic_DNA"/>
</dbReference>
<proteinExistence type="predicted"/>
<dbReference type="AlphaFoldDB" id="A0A9P7QRV2"/>
<reference evidence="2 3" key="1">
    <citation type="journal article" date="2020" name="bioRxiv">
        <title>Whole genome comparisons of ergot fungi reveals the divergence and evolution of species within the genus Claviceps are the result of varying mechanisms driving genome evolution and host range expansion.</title>
        <authorList>
            <person name="Wyka S.A."/>
            <person name="Mondo S.J."/>
            <person name="Liu M."/>
            <person name="Dettman J."/>
            <person name="Nalam V."/>
            <person name="Broders K.D."/>
        </authorList>
    </citation>
    <scope>NUCLEOTIDE SEQUENCE [LARGE SCALE GENOMIC DNA]</scope>
    <source>
        <strain evidence="2 3">Clav52</strain>
    </source>
</reference>
<dbReference type="Proteomes" id="UP000707071">
    <property type="component" value="Unassembled WGS sequence"/>
</dbReference>
<evidence type="ECO:0000313" key="2">
    <source>
        <dbReference type="EMBL" id="KAG6301670.1"/>
    </source>
</evidence>
<gene>
    <name evidence="2" type="ORF">E4U09_004752</name>
</gene>
<evidence type="ECO:0000256" key="1">
    <source>
        <dbReference type="SAM" id="SignalP"/>
    </source>
</evidence>
<keyword evidence="3" id="KW-1185">Reference proteome</keyword>
<organism evidence="2 3">
    <name type="scientific">Claviceps aff. purpurea</name>
    <dbReference type="NCBI Taxonomy" id="1967640"/>
    <lineage>
        <taxon>Eukaryota</taxon>
        <taxon>Fungi</taxon>
        <taxon>Dikarya</taxon>
        <taxon>Ascomycota</taxon>
        <taxon>Pezizomycotina</taxon>
        <taxon>Sordariomycetes</taxon>
        <taxon>Hypocreomycetidae</taxon>
        <taxon>Hypocreales</taxon>
        <taxon>Clavicipitaceae</taxon>
        <taxon>Claviceps</taxon>
    </lineage>
</organism>
<feature type="signal peptide" evidence="1">
    <location>
        <begin position="1"/>
        <end position="30"/>
    </location>
</feature>
<protein>
    <submittedName>
        <fullName evidence="2">Uncharacterized protein</fullName>
    </submittedName>
</protein>
<evidence type="ECO:0000313" key="3">
    <source>
        <dbReference type="Proteomes" id="UP000707071"/>
    </source>
</evidence>
<feature type="chain" id="PRO_5040159167" evidence="1">
    <location>
        <begin position="31"/>
        <end position="98"/>
    </location>
</feature>
<sequence length="98" mass="11117">MKVIVASVIRGHLLLYLAFDIATTHNPSLAAYPDRMQQCIELKEHRPDKRHKAHMKVSPDLTRVTRQKSDGRVHDRTPLPADDILSQLMNHISTMPAA</sequence>
<comment type="caution">
    <text evidence="2">The sequence shown here is derived from an EMBL/GenBank/DDBJ whole genome shotgun (WGS) entry which is preliminary data.</text>
</comment>
<keyword evidence="1" id="KW-0732">Signal</keyword>